<evidence type="ECO:0000256" key="2">
    <source>
        <dbReference type="ARBA" id="ARBA00022475"/>
    </source>
</evidence>
<dbReference type="RefSeq" id="WP_305011762.1">
    <property type="nucleotide sequence ID" value="NZ_JAUQSX010000005.1"/>
</dbReference>
<accession>A0ABT9ACK3</accession>
<sequence length="385" mass="42288">MANLTISPVVLRFRFVGLLTVVAVYLLILVGGVVRSTGSGMGCPDWPKCFGSWVPPTKASELPANYKEVYTAQRVAKNQKLAQTLQRLGFAQVAGSIFAHPTQYVETDFNPVKTWIEYVNRLLGALIGVFVFLTVVFALPYWRRDPTIFWLAFASFILTGVQGYLGSLVVSTNLLPVMVTVHMALALLIVALLLYAVDRARWGRKGAQLEGHVLATSTGEAQLREESGVVPRLSLHLWLWGAVLLTFWQIVLGTQVREQIDMVSAAADYAGRETWVSKLGSTFSVHRTVSAAVLLLNSYLGYELWQLGRERLRKLVVATLAVIGLEILAGIVLASFSFPAWVQPVHLTLATVLFGVQFLTLLAVARARKVPETIAPTDAARRVVA</sequence>
<keyword evidence="3 12" id="KW-0812">Transmembrane</keyword>
<name>A0ABT9ACK3_9BACT</name>
<feature type="transmembrane region" description="Helical" evidence="12">
    <location>
        <begin position="315"/>
        <end position="338"/>
    </location>
</feature>
<keyword evidence="4" id="KW-0479">Metal-binding</keyword>
<evidence type="ECO:0000256" key="8">
    <source>
        <dbReference type="ARBA" id="ARBA00023133"/>
    </source>
</evidence>
<evidence type="ECO:0000256" key="9">
    <source>
        <dbReference type="ARBA" id="ARBA00023136"/>
    </source>
</evidence>
<dbReference type="InterPro" id="IPR003780">
    <property type="entry name" value="COX15/CtaA_fam"/>
</dbReference>
<dbReference type="EMBL" id="JAUQSX010000005">
    <property type="protein sequence ID" value="MDO7847084.1"/>
    <property type="molecule type" value="Genomic_DNA"/>
</dbReference>
<dbReference type="InterPro" id="IPR050450">
    <property type="entry name" value="COX15/CtaA_HemeA_synthase"/>
</dbReference>
<evidence type="ECO:0000313" key="13">
    <source>
        <dbReference type="EMBL" id="MDO7847084.1"/>
    </source>
</evidence>
<comment type="pathway">
    <text evidence="11">Porphyrin-containing compound metabolism.</text>
</comment>
<keyword evidence="14" id="KW-1185">Reference proteome</keyword>
<evidence type="ECO:0000256" key="12">
    <source>
        <dbReference type="SAM" id="Phobius"/>
    </source>
</evidence>
<keyword evidence="7" id="KW-0408">Iron</keyword>
<evidence type="ECO:0000256" key="11">
    <source>
        <dbReference type="ARBA" id="ARBA00023444"/>
    </source>
</evidence>
<keyword evidence="2" id="KW-1003">Cell membrane</keyword>
<dbReference type="Proteomes" id="UP001167796">
    <property type="component" value="Unassembled WGS sequence"/>
</dbReference>
<feature type="transmembrane region" description="Helical" evidence="12">
    <location>
        <begin position="15"/>
        <end position="34"/>
    </location>
</feature>
<comment type="subcellular location">
    <subcellularLocation>
        <location evidence="1">Membrane</location>
        <topology evidence="1">Multi-pass membrane protein</topology>
    </subcellularLocation>
</comment>
<keyword evidence="5 12" id="KW-1133">Transmembrane helix</keyword>
<keyword evidence="10" id="KW-1015">Disulfide bond</keyword>
<dbReference type="PANTHER" id="PTHR35457">
    <property type="entry name" value="HEME A SYNTHASE"/>
    <property type="match status" value="1"/>
</dbReference>
<feature type="transmembrane region" description="Helical" evidence="12">
    <location>
        <begin position="148"/>
        <end position="170"/>
    </location>
</feature>
<protein>
    <submittedName>
        <fullName evidence="13">COX15/CtaA family protein</fullName>
    </submittedName>
</protein>
<feature type="transmembrane region" description="Helical" evidence="12">
    <location>
        <begin position="344"/>
        <end position="365"/>
    </location>
</feature>
<evidence type="ECO:0000256" key="6">
    <source>
        <dbReference type="ARBA" id="ARBA00023002"/>
    </source>
</evidence>
<evidence type="ECO:0000256" key="7">
    <source>
        <dbReference type="ARBA" id="ARBA00023004"/>
    </source>
</evidence>
<proteinExistence type="predicted"/>
<evidence type="ECO:0000256" key="1">
    <source>
        <dbReference type="ARBA" id="ARBA00004141"/>
    </source>
</evidence>
<keyword evidence="9 12" id="KW-0472">Membrane</keyword>
<organism evidence="13 14">
    <name type="scientific">Hymenobacter mellowenesis</name>
    <dbReference type="NCBI Taxonomy" id="3063995"/>
    <lineage>
        <taxon>Bacteria</taxon>
        <taxon>Pseudomonadati</taxon>
        <taxon>Bacteroidota</taxon>
        <taxon>Cytophagia</taxon>
        <taxon>Cytophagales</taxon>
        <taxon>Hymenobacteraceae</taxon>
        <taxon>Hymenobacter</taxon>
    </lineage>
</organism>
<evidence type="ECO:0000256" key="5">
    <source>
        <dbReference type="ARBA" id="ARBA00022989"/>
    </source>
</evidence>
<evidence type="ECO:0000256" key="3">
    <source>
        <dbReference type="ARBA" id="ARBA00022692"/>
    </source>
</evidence>
<dbReference type="PANTHER" id="PTHR35457:SF1">
    <property type="entry name" value="HEME A SYNTHASE"/>
    <property type="match status" value="1"/>
</dbReference>
<gene>
    <name evidence="13" type="ORF">Q5H92_11995</name>
</gene>
<feature type="transmembrane region" description="Helical" evidence="12">
    <location>
        <begin position="177"/>
        <end position="197"/>
    </location>
</feature>
<evidence type="ECO:0000313" key="14">
    <source>
        <dbReference type="Proteomes" id="UP001167796"/>
    </source>
</evidence>
<reference evidence="13" key="1">
    <citation type="submission" date="2023-07" db="EMBL/GenBank/DDBJ databases">
        <authorList>
            <person name="Kim M.K."/>
        </authorList>
    </citation>
    <scope>NUCLEOTIDE SEQUENCE</scope>
    <source>
        <strain evidence="13">M29</strain>
    </source>
</reference>
<evidence type="ECO:0000256" key="4">
    <source>
        <dbReference type="ARBA" id="ARBA00022723"/>
    </source>
</evidence>
<keyword evidence="6" id="KW-0560">Oxidoreductase</keyword>
<keyword evidence="8" id="KW-0350">Heme biosynthesis</keyword>
<comment type="caution">
    <text evidence="13">The sequence shown here is derived from an EMBL/GenBank/DDBJ whole genome shotgun (WGS) entry which is preliminary data.</text>
</comment>
<feature type="transmembrane region" description="Helical" evidence="12">
    <location>
        <begin position="122"/>
        <end position="142"/>
    </location>
</feature>
<dbReference type="Pfam" id="PF02628">
    <property type="entry name" value="COX15-CtaA"/>
    <property type="match status" value="1"/>
</dbReference>
<evidence type="ECO:0000256" key="10">
    <source>
        <dbReference type="ARBA" id="ARBA00023157"/>
    </source>
</evidence>